<name>A0A6J6TEF5_9ZZZZ</name>
<dbReference type="SUPFAM" id="SSF56801">
    <property type="entry name" value="Acetyl-CoA synthetase-like"/>
    <property type="match status" value="1"/>
</dbReference>
<dbReference type="InterPro" id="IPR045851">
    <property type="entry name" value="AMP-bd_C_sf"/>
</dbReference>
<evidence type="ECO:0000313" key="2">
    <source>
        <dbReference type="EMBL" id="CAB4745164.1"/>
    </source>
</evidence>
<dbReference type="EMBL" id="CAEZYZ010000071">
    <property type="protein sequence ID" value="CAB4745164.1"/>
    <property type="molecule type" value="Genomic_DNA"/>
</dbReference>
<dbReference type="Pfam" id="PF13193">
    <property type="entry name" value="AMP-binding_C"/>
    <property type="match status" value="1"/>
</dbReference>
<proteinExistence type="predicted"/>
<organism evidence="2">
    <name type="scientific">freshwater metagenome</name>
    <dbReference type="NCBI Taxonomy" id="449393"/>
    <lineage>
        <taxon>unclassified sequences</taxon>
        <taxon>metagenomes</taxon>
        <taxon>ecological metagenomes</taxon>
    </lineage>
</organism>
<reference evidence="2" key="1">
    <citation type="submission" date="2020-05" db="EMBL/GenBank/DDBJ databases">
        <authorList>
            <person name="Chiriac C."/>
            <person name="Salcher M."/>
            <person name="Ghai R."/>
            <person name="Kavagutti S V."/>
        </authorList>
    </citation>
    <scope>NUCLEOTIDE SEQUENCE</scope>
</reference>
<dbReference type="Gene3D" id="3.30.300.30">
    <property type="match status" value="1"/>
</dbReference>
<gene>
    <name evidence="2" type="ORF">UFOPK2810_00554</name>
</gene>
<accession>A0A6J6TEF5</accession>
<dbReference type="InterPro" id="IPR025110">
    <property type="entry name" value="AMP-bd_C"/>
</dbReference>
<dbReference type="AlphaFoldDB" id="A0A6J6TEF5"/>
<feature type="domain" description="AMP-binding enzyme C-terminal" evidence="1">
    <location>
        <begin position="5"/>
        <end position="42"/>
    </location>
</feature>
<protein>
    <submittedName>
        <fullName evidence="2">Unannotated protein</fullName>
    </submittedName>
</protein>
<sequence>MPVDPGAPPTPAELEAWCREHLGSYKIPRLVEFIDVLPRNEMQKVDKKSLRKPYWGEGRTIGG</sequence>
<evidence type="ECO:0000259" key="1">
    <source>
        <dbReference type="Pfam" id="PF13193"/>
    </source>
</evidence>